<comment type="caution">
    <text evidence="8">The sequence shown here is derived from an EMBL/GenBank/DDBJ whole genome shotgun (WGS) entry which is preliminary data.</text>
</comment>
<dbReference type="GO" id="GO:0009636">
    <property type="term" value="P:response to toxic substance"/>
    <property type="evidence" value="ECO:0007669"/>
    <property type="project" value="InterPro"/>
</dbReference>
<keyword evidence="5" id="KW-0564">Palmitate</keyword>
<accession>A0AAE3HHN8</accession>
<protein>
    <submittedName>
        <fullName evidence="8">Small secreted protein</fullName>
    </submittedName>
</protein>
<keyword evidence="4" id="KW-0472">Membrane</keyword>
<dbReference type="Pfam" id="PF08085">
    <property type="entry name" value="Entericidin"/>
    <property type="match status" value="1"/>
</dbReference>
<sequence>MKTLTMLLLLGGFTLGLAGCNTMEGLGQDIERGGEELEEEANEAQH</sequence>
<evidence type="ECO:0000256" key="5">
    <source>
        <dbReference type="ARBA" id="ARBA00023139"/>
    </source>
</evidence>
<gene>
    <name evidence="8" type="ORF">J2T55_000067</name>
</gene>
<evidence type="ECO:0000256" key="3">
    <source>
        <dbReference type="ARBA" id="ARBA00022729"/>
    </source>
</evidence>
<dbReference type="PROSITE" id="PS51257">
    <property type="entry name" value="PROKAR_LIPOPROTEIN"/>
    <property type="match status" value="1"/>
</dbReference>
<evidence type="ECO:0000313" key="8">
    <source>
        <dbReference type="EMBL" id="MCS3902075.1"/>
    </source>
</evidence>
<keyword evidence="6" id="KW-0449">Lipoprotein</keyword>
<dbReference type="AlphaFoldDB" id="A0AAE3HHN8"/>
<keyword evidence="3 7" id="KW-0732">Signal</keyword>
<feature type="chain" id="PRO_5041941873" evidence="7">
    <location>
        <begin position="19"/>
        <end position="46"/>
    </location>
</feature>
<dbReference type="EMBL" id="JANUCT010000001">
    <property type="protein sequence ID" value="MCS3902075.1"/>
    <property type="molecule type" value="Genomic_DNA"/>
</dbReference>
<dbReference type="InterPro" id="IPR012556">
    <property type="entry name" value="Entericidin"/>
</dbReference>
<keyword evidence="2" id="KW-1003">Cell membrane</keyword>
<evidence type="ECO:0000256" key="4">
    <source>
        <dbReference type="ARBA" id="ARBA00023136"/>
    </source>
</evidence>
<comment type="similarity">
    <text evidence="1">Belongs to the EcnA/EcnB lipoprotein family.</text>
</comment>
<evidence type="ECO:0000313" key="9">
    <source>
        <dbReference type="Proteomes" id="UP001204445"/>
    </source>
</evidence>
<dbReference type="GO" id="GO:0016020">
    <property type="term" value="C:membrane"/>
    <property type="evidence" value="ECO:0007669"/>
    <property type="project" value="InterPro"/>
</dbReference>
<evidence type="ECO:0000256" key="1">
    <source>
        <dbReference type="ARBA" id="ARBA00010296"/>
    </source>
</evidence>
<evidence type="ECO:0000256" key="2">
    <source>
        <dbReference type="ARBA" id="ARBA00022475"/>
    </source>
</evidence>
<reference evidence="8" key="1">
    <citation type="submission" date="2022-08" db="EMBL/GenBank/DDBJ databases">
        <title>Genomic Encyclopedia of Type Strains, Phase III (KMG-III): the genomes of soil and plant-associated and newly described type strains.</title>
        <authorList>
            <person name="Whitman W."/>
        </authorList>
    </citation>
    <scope>NUCLEOTIDE SEQUENCE</scope>
    <source>
        <strain evidence="8">HMT 1</strain>
    </source>
</reference>
<name>A0AAE3HHN8_9GAMM</name>
<evidence type="ECO:0000256" key="6">
    <source>
        <dbReference type="ARBA" id="ARBA00023288"/>
    </source>
</evidence>
<organism evidence="8 9">
    <name type="scientific">Methylohalomonas lacus</name>
    <dbReference type="NCBI Taxonomy" id="398773"/>
    <lineage>
        <taxon>Bacteria</taxon>
        <taxon>Pseudomonadati</taxon>
        <taxon>Pseudomonadota</taxon>
        <taxon>Gammaproteobacteria</taxon>
        <taxon>Methylohalomonadales</taxon>
        <taxon>Methylohalomonadaceae</taxon>
        <taxon>Methylohalomonas</taxon>
    </lineage>
</organism>
<keyword evidence="9" id="KW-1185">Reference proteome</keyword>
<evidence type="ECO:0000256" key="7">
    <source>
        <dbReference type="SAM" id="SignalP"/>
    </source>
</evidence>
<feature type="signal peptide" evidence="7">
    <location>
        <begin position="1"/>
        <end position="18"/>
    </location>
</feature>
<dbReference type="Proteomes" id="UP001204445">
    <property type="component" value="Unassembled WGS sequence"/>
</dbReference>
<proteinExistence type="inferred from homology"/>
<dbReference type="RefSeq" id="WP_259053365.1">
    <property type="nucleotide sequence ID" value="NZ_JANUCT010000001.1"/>
</dbReference>